<evidence type="ECO:0000256" key="1">
    <source>
        <dbReference type="SAM" id="Phobius"/>
    </source>
</evidence>
<protein>
    <submittedName>
        <fullName evidence="2">Putative polysaccharide biosynthesis protein</fullName>
    </submittedName>
</protein>
<dbReference type="AlphaFoldDB" id="A0A1C3SYT2"/>
<feature type="transmembrane region" description="Helical" evidence="1">
    <location>
        <begin position="350"/>
        <end position="370"/>
    </location>
</feature>
<sequence>MKRFFLLIVRVFYSSISLIFTLLTAKLLTRDDYKQSVELIVALSIMAPIVSFGIGPLIVRKGKCSTQIAYRRALNGWCLGVLLSLILGLISYWLYPDIYIYIFMLLVLNNTSFIISECYRSQNDFFRALLFSNGSPSSGVISLGIISNFLFLVLCAIFFLLKIKITFSFLVWGTIFSILITVLYDFYKNFIRFRLRITNKWLYIYSKSGFNISLIYFLFSFISNSDILIISHLADQNIVYDYSLAFKLSASCLIIHTFFASMSQVEFVKNNFLINLAIKKLYFTSISVSLLVIIALNIVGVYVLHFFGVYPHNEHVFRWVILIKSLGAIFYIALGFNASFLLITNRFKNIIISCLVFVILFISVACLSYVCGVGGWHSILYSWLMSYLVYSLLLFLYFKRKGNYNG</sequence>
<feature type="transmembrane region" description="Helical" evidence="1">
    <location>
        <begin position="167"/>
        <end position="187"/>
    </location>
</feature>
<feature type="transmembrane region" description="Helical" evidence="1">
    <location>
        <begin position="242"/>
        <end position="260"/>
    </location>
</feature>
<feature type="transmembrane region" description="Helical" evidence="1">
    <location>
        <begin position="281"/>
        <end position="304"/>
    </location>
</feature>
<feature type="transmembrane region" description="Helical" evidence="1">
    <location>
        <begin position="40"/>
        <end position="60"/>
    </location>
</feature>
<organism evidence="2">
    <name type="scientific">Klebsiella pneumoniae</name>
    <dbReference type="NCBI Taxonomy" id="573"/>
    <lineage>
        <taxon>Bacteria</taxon>
        <taxon>Pseudomonadati</taxon>
        <taxon>Pseudomonadota</taxon>
        <taxon>Gammaproteobacteria</taxon>
        <taxon>Enterobacterales</taxon>
        <taxon>Enterobacteriaceae</taxon>
        <taxon>Klebsiella/Raoultella group</taxon>
        <taxon>Klebsiella</taxon>
        <taxon>Klebsiella pneumoniae complex</taxon>
    </lineage>
</organism>
<gene>
    <name evidence="2" type="primary">KL127_00010</name>
</gene>
<proteinExistence type="predicted"/>
<accession>A0A1C3SYT2</accession>
<keyword evidence="1" id="KW-0812">Transmembrane</keyword>
<reference evidence="2" key="1">
    <citation type="submission" date="2016-07" db="EMBL/GenBank/DDBJ databases">
        <authorList>
            <person name="Informatics P."/>
        </authorList>
    </citation>
    <scope>NUCLEOTIDE SEQUENCE</scope>
    <source>
        <strain evidence="2">INF097</strain>
    </source>
</reference>
<feature type="transmembrane region" description="Helical" evidence="1">
    <location>
        <begin position="72"/>
        <end position="92"/>
    </location>
</feature>
<feature type="transmembrane region" description="Helical" evidence="1">
    <location>
        <begin position="98"/>
        <end position="119"/>
    </location>
</feature>
<feature type="transmembrane region" description="Helical" evidence="1">
    <location>
        <begin position="316"/>
        <end position="343"/>
    </location>
</feature>
<feature type="transmembrane region" description="Helical" evidence="1">
    <location>
        <begin position="140"/>
        <end position="161"/>
    </location>
</feature>
<feature type="transmembrane region" description="Helical" evidence="1">
    <location>
        <begin position="7"/>
        <end position="28"/>
    </location>
</feature>
<name>A0A1C3SYT2_KLEPN</name>
<keyword evidence="1" id="KW-0472">Membrane</keyword>
<keyword evidence="1" id="KW-1133">Transmembrane helix</keyword>
<evidence type="ECO:0000313" key="2">
    <source>
        <dbReference type="EMBL" id="SCA95747.1"/>
    </source>
</evidence>
<feature type="transmembrane region" description="Helical" evidence="1">
    <location>
        <begin position="376"/>
        <end position="398"/>
    </location>
</feature>
<feature type="transmembrane region" description="Helical" evidence="1">
    <location>
        <begin position="208"/>
        <end position="230"/>
    </location>
</feature>
<reference evidence="2" key="2">
    <citation type="submission" date="2016-08" db="EMBL/GenBank/DDBJ databases">
        <title>Klebsiella loci capsule.</title>
        <authorList>
            <person name="Holt K.E."/>
            <person name="Thomson N.R."/>
        </authorList>
    </citation>
    <scope>NUCLEOTIDE SEQUENCE</scope>
    <source>
        <strain evidence="2">INF097</strain>
    </source>
</reference>
<dbReference type="EMBL" id="LT603704">
    <property type="protein sequence ID" value="SCA95747.1"/>
    <property type="molecule type" value="Genomic_DNA"/>
</dbReference>